<dbReference type="Proteomes" id="UP001152607">
    <property type="component" value="Unassembled WGS sequence"/>
</dbReference>
<gene>
    <name evidence="2" type="ORF">PDIGIT_LOCUS13473</name>
</gene>
<evidence type="ECO:0000256" key="1">
    <source>
        <dbReference type="SAM" id="MobiDB-lite"/>
    </source>
</evidence>
<sequence length="220" mass="22942">MIRSIGTGEGPGRTPESFSFVVGVSCARFRCFSPRRRKEGEMMHAVGKTCNYVIGLTHRIATPPCKHIQDLSSPTLLPKETSSQSLSRILFNPNKNLENLISVPFSKTEEQPRLVYTANMSDQNQQQQQSKGFFGTAASGLGNTLGAASDTVGKGVGGATNTLGNTVSGLGKGLGDTVTGVTGGLGDTTKSAGDFVTGTTKAGGESLGIKKNEQQPSGSK</sequence>
<accession>A0A9W4UP27</accession>
<reference evidence="2" key="1">
    <citation type="submission" date="2023-01" db="EMBL/GenBank/DDBJ databases">
        <authorList>
            <person name="Van Ghelder C."/>
            <person name="Rancurel C."/>
        </authorList>
    </citation>
    <scope>NUCLEOTIDE SEQUENCE</scope>
    <source>
        <strain evidence="2">CNCM I-4278</strain>
    </source>
</reference>
<dbReference type="EMBL" id="CAOQHR010000010">
    <property type="protein sequence ID" value="CAI6340298.1"/>
    <property type="molecule type" value="Genomic_DNA"/>
</dbReference>
<comment type="caution">
    <text evidence="2">The sequence shown here is derived from an EMBL/GenBank/DDBJ whole genome shotgun (WGS) entry which is preliminary data.</text>
</comment>
<feature type="region of interest" description="Disordered" evidence="1">
    <location>
        <begin position="187"/>
        <end position="220"/>
    </location>
</feature>
<dbReference type="OrthoDB" id="2565331at2759"/>
<dbReference type="AlphaFoldDB" id="A0A9W4UP27"/>
<keyword evidence="3" id="KW-1185">Reference proteome</keyword>
<evidence type="ECO:0000313" key="3">
    <source>
        <dbReference type="Proteomes" id="UP001152607"/>
    </source>
</evidence>
<name>A0A9W4UP27_9PLEO</name>
<proteinExistence type="predicted"/>
<evidence type="ECO:0000313" key="2">
    <source>
        <dbReference type="EMBL" id="CAI6340298.1"/>
    </source>
</evidence>
<protein>
    <submittedName>
        <fullName evidence="2">Uncharacterized protein</fullName>
    </submittedName>
</protein>
<organism evidence="2 3">
    <name type="scientific">Periconia digitata</name>
    <dbReference type="NCBI Taxonomy" id="1303443"/>
    <lineage>
        <taxon>Eukaryota</taxon>
        <taxon>Fungi</taxon>
        <taxon>Dikarya</taxon>
        <taxon>Ascomycota</taxon>
        <taxon>Pezizomycotina</taxon>
        <taxon>Dothideomycetes</taxon>
        <taxon>Pleosporomycetidae</taxon>
        <taxon>Pleosporales</taxon>
        <taxon>Massarineae</taxon>
        <taxon>Periconiaceae</taxon>
        <taxon>Periconia</taxon>
    </lineage>
</organism>